<accession>I3TQ40</accession>
<evidence type="ECO:0000313" key="3">
    <source>
        <dbReference type="Proteomes" id="UP000005258"/>
    </source>
</evidence>
<dbReference type="EMBL" id="CP003236">
    <property type="protein sequence ID" value="AFK54878.1"/>
    <property type="molecule type" value="Genomic_DNA"/>
</dbReference>
<dbReference type="Proteomes" id="UP000005258">
    <property type="component" value="Chromosome"/>
</dbReference>
<dbReference type="SUPFAM" id="SSF51735">
    <property type="entry name" value="NAD(P)-binding Rossmann-fold domains"/>
    <property type="match status" value="1"/>
</dbReference>
<dbReference type="CDD" id="cd08946">
    <property type="entry name" value="SDR_e"/>
    <property type="match status" value="1"/>
</dbReference>
<reference evidence="2 3" key="1">
    <citation type="journal article" date="2012" name="J. Am. Chem. Soc.">
        <title>Bacterial biosynthesis and maturation of the didemnin anti-cancer agents.</title>
        <authorList>
            <person name="Xu Y."/>
            <person name="Kersten R.D."/>
            <person name="Nam S.J."/>
            <person name="Lu L."/>
            <person name="Al-Suwailem A.M."/>
            <person name="Zheng H."/>
            <person name="Fenical W."/>
            <person name="Dorrestein P.C."/>
            <person name="Moore B.S."/>
            <person name="Qian P.Y."/>
        </authorList>
    </citation>
    <scope>NUCLEOTIDE SEQUENCE [LARGE SCALE GENOMIC DNA]</scope>
    <source>
        <strain evidence="2 3">KA081020-065</strain>
    </source>
</reference>
<gene>
    <name evidence="2" type="primary">ytcB</name>
    <name evidence="2" type="ordered locus">TMO_3040</name>
</gene>
<dbReference type="RefSeq" id="WP_014746555.1">
    <property type="nucleotide sequence ID" value="NC_017956.1"/>
</dbReference>
<evidence type="ECO:0000259" key="1">
    <source>
        <dbReference type="Pfam" id="PF01370"/>
    </source>
</evidence>
<dbReference type="InterPro" id="IPR036291">
    <property type="entry name" value="NAD(P)-bd_dom_sf"/>
</dbReference>
<dbReference type="PATRIC" id="fig|1110502.3.peg.3116"/>
<keyword evidence="3" id="KW-1185">Reference proteome</keyword>
<dbReference type="PANTHER" id="PTHR43245:SF23">
    <property type="entry name" value="NAD(P)-BINDING DOMAIN-CONTAINING PROTEIN"/>
    <property type="match status" value="1"/>
</dbReference>
<dbReference type="STRING" id="1110502.TMO_3040"/>
<dbReference type="KEGG" id="tmo:TMO_3040"/>
<dbReference type="InterPro" id="IPR050177">
    <property type="entry name" value="Lipid_A_modif_metabolic_enz"/>
</dbReference>
<dbReference type="eggNOG" id="COG0451">
    <property type="taxonomic scope" value="Bacteria"/>
</dbReference>
<feature type="domain" description="NAD-dependent epimerase/dehydratase" evidence="1">
    <location>
        <begin position="3"/>
        <end position="236"/>
    </location>
</feature>
<proteinExistence type="predicted"/>
<sequence>MKIVITGNQGYVGPIVGRHLRRAYPDAVLVGYDSALFAHAYSGAVHAPERVLNAQIFGDVRDVPAEVFEGADAVVHLAAVSNDPMGNKFESVTTDINQEASIAIAAKARDAGVKNYVFASSCSVYGFAPGGARKETDELAPQTAYARSKVGTEKALAAMDRGDMTVTCLRFATACGMSDRLRLDLVLNDFVACAITKREITVLSDGSPWRPLIDVRDMARAIDWAATRQADNGGAFLIVNAGSDQWNYQVRDLAEAVARHVPGTSVSINKDAQPDKRSYKVDFSLFRSLAPDHQPQVTLDQSIELLRDGLERMGFADADFRNSPYMRLKMLESHISSGALSNDLRWLTTNFE</sequence>
<protein>
    <submittedName>
        <fullName evidence="2">NAD-dependent epimerase/dehydratase</fullName>
    </submittedName>
</protein>
<dbReference type="AlphaFoldDB" id="I3TQ40"/>
<organism evidence="2 3">
    <name type="scientific">Tistrella mobilis (strain KA081020-065)</name>
    <dbReference type="NCBI Taxonomy" id="1110502"/>
    <lineage>
        <taxon>Bacteria</taxon>
        <taxon>Pseudomonadati</taxon>
        <taxon>Pseudomonadota</taxon>
        <taxon>Alphaproteobacteria</taxon>
        <taxon>Geminicoccales</taxon>
        <taxon>Geminicoccaceae</taxon>
        <taxon>Tistrella</taxon>
    </lineage>
</organism>
<dbReference type="PANTHER" id="PTHR43245">
    <property type="entry name" value="BIFUNCTIONAL POLYMYXIN RESISTANCE PROTEIN ARNA"/>
    <property type="match status" value="1"/>
</dbReference>
<dbReference type="Pfam" id="PF01370">
    <property type="entry name" value="Epimerase"/>
    <property type="match status" value="1"/>
</dbReference>
<evidence type="ECO:0000313" key="2">
    <source>
        <dbReference type="EMBL" id="AFK54878.1"/>
    </source>
</evidence>
<dbReference type="Gene3D" id="3.40.50.720">
    <property type="entry name" value="NAD(P)-binding Rossmann-like Domain"/>
    <property type="match status" value="1"/>
</dbReference>
<name>I3TQ40_TISMK</name>
<dbReference type="InterPro" id="IPR001509">
    <property type="entry name" value="Epimerase_deHydtase"/>
</dbReference>
<dbReference type="HOGENOM" id="CLU_007383_1_0_5"/>